<dbReference type="AlphaFoldDB" id="A0A6B1DTP8"/>
<evidence type="ECO:0000313" key="2">
    <source>
        <dbReference type="EMBL" id="MYD90507.1"/>
    </source>
</evidence>
<dbReference type="Pfam" id="PF01208">
    <property type="entry name" value="URO-D"/>
    <property type="match status" value="1"/>
</dbReference>
<protein>
    <recommendedName>
        <fullName evidence="1">Uroporphyrinogen decarboxylase (URO-D) domain-containing protein</fullName>
    </recommendedName>
</protein>
<dbReference type="Gene3D" id="3.20.20.210">
    <property type="match status" value="1"/>
</dbReference>
<dbReference type="InterPro" id="IPR000257">
    <property type="entry name" value="Uroporphyrinogen_deCOase"/>
</dbReference>
<dbReference type="GO" id="GO:0006779">
    <property type="term" value="P:porphyrin-containing compound biosynthetic process"/>
    <property type="evidence" value="ECO:0007669"/>
    <property type="project" value="InterPro"/>
</dbReference>
<dbReference type="InterPro" id="IPR052024">
    <property type="entry name" value="Methanogen_methyltrans"/>
</dbReference>
<dbReference type="EMBL" id="VXPY01000065">
    <property type="protein sequence ID" value="MYD90507.1"/>
    <property type="molecule type" value="Genomic_DNA"/>
</dbReference>
<dbReference type="PANTHER" id="PTHR47099">
    <property type="entry name" value="METHYLCOBAMIDE:COM METHYLTRANSFERASE MTBA"/>
    <property type="match status" value="1"/>
</dbReference>
<name>A0A6B1DTP8_9CHLR</name>
<proteinExistence type="predicted"/>
<dbReference type="GO" id="GO:0004853">
    <property type="term" value="F:uroporphyrinogen decarboxylase activity"/>
    <property type="evidence" value="ECO:0007669"/>
    <property type="project" value="InterPro"/>
</dbReference>
<sequence length="308" mass="33486">MHLFFFFPPPAGGRGARPPPPPPPTDEFHRQFGFDLVKLTPSGLYGVQDWGVGIQFGRHDDEAPTVIASPVALAADWKSLPALEPETGALGRELEMCSRVRELWGNNVPYMMTIFSPITLAHKIAGDRVYEHMRQDPTLLHAGLRTIRDTVVQYVRACNAVGVPGYFLATQQASRDILSPQEYREFGLAYDADVASELEDSVIRMLHVCGSNIMLEEAAQLNVNCLSWSAGGDNPDVAEARRLTNKALAAGLNLETMRSGTEDDNRTMVAAQVKDHPGPGLILAPDCVVKGDSPDKNLSAVVGAARDL</sequence>
<dbReference type="PANTHER" id="PTHR47099:SF1">
    <property type="entry name" value="METHYLCOBAMIDE:COM METHYLTRANSFERASE MTBA"/>
    <property type="match status" value="1"/>
</dbReference>
<gene>
    <name evidence="2" type="ORF">F4Y08_09265</name>
</gene>
<dbReference type="InterPro" id="IPR038071">
    <property type="entry name" value="UROD/MetE-like_sf"/>
</dbReference>
<comment type="caution">
    <text evidence="2">The sequence shown here is derived from an EMBL/GenBank/DDBJ whole genome shotgun (WGS) entry which is preliminary data.</text>
</comment>
<organism evidence="2">
    <name type="scientific">Caldilineaceae bacterium SB0662_bin_9</name>
    <dbReference type="NCBI Taxonomy" id="2605258"/>
    <lineage>
        <taxon>Bacteria</taxon>
        <taxon>Bacillati</taxon>
        <taxon>Chloroflexota</taxon>
        <taxon>Caldilineae</taxon>
        <taxon>Caldilineales</taxon>
        <taxon>Caldilineaceae</taxon>
    </lineage>
</organism>
<reference evidence="2" key="1">
    <citation type="submission" date="2019-09" db="EMBL/GenBank/DDBJ databases">
        <title>Characterisation of the sponge microbiome using genome-centric metagenomics.</title>
        <authorList>
            <person name="Engelberts J.P."/>
            <person name="Robbins S.J."/>
            <person name="De Goeij J.M."/>
            <person name="Aranda M."/>
            <person name="Bell S.C."/>
            <person name="Webster N.S."/>
        </authorList>
    </citation>
    <scope>NUCLEOTIDE SEQUENCE</scope>
    <source>
        <strain evidence="2">SB0662_bin_9</strain>
    </source>
</reference>
<dbReference type="SUPFAM" id="SSF51726">
    <property type="entry name" value="UROD/MetE-like"/>
    <property type="match status" value="1"/>
</dbReference>
<accession>A0A6B1DTP8</accession>
<feature type="domain" description="Uroporphyrinogen decarboxylase (URO-D)" evidence="1">
    <location>
        <begin position="28"/>
        <end position="307"/>
    </location>
</feature>
<evidence type="ECO:0000259" key="1">
    <source>
        <dbReference type="Pfam" id="PF01208"/>
    </source>
</evidence>